<keyword evidence="2" id="KW-1185">Reference proteome</keyword>
<sequence>MPETVLDRWNRFNTCTRFGFGVFGPKPRYRPSDEGYAKSLTLTHRGRRFFGEPGTAEAIDDWDRCVDRLWGVMERERPDEFEGAPLALRETAGEGGAGRDEVNGVDKLPAEPSPRLAIEEASRGGIVMVVLLARHAAALKMAGSRQNGIIPAATPLPFGSSWWRLDDTFVGLWHGWEMGVGRLRLDCGLWSVAIFETNGVQKQNRMQQERLQCMSFK</sequence>
<name>A0A165WB76_9AGAM</name>
<evidence type="ECO:0000313" key="1">
    <source>
        <dbReference type="EMBL" id="KZP07543.1"/>
    </source>
</evidence>
<reference evidence="1 2" key="1">
    <citation type="journal article" date="2016" name="Mol. Biol. Evol.">
        <title>Comparative Genomics of Early-Diverging Mushroom-Forming Fungi Provides Insights into the Origins of Lignocellulose Decay Capabilities.</title>
        <authorList>
            <person name="Nagy L.G."/>
            <person name="Riley R."/>
            <person name="Tritt A."/>
            <person name="Adam C."/>
            <person name="Daum C."/>
            <person name="Floudas D."/>
            <person name="Sun H."/>
            <person name="Yadav J.S."/>
            <person name="Pangilinan J."/>
            <person name="Larsson K.H."/>
            <person name="Matsuura K."/>
            <person name="Barry K."/>
            <person name="Labutti K."/>
            <person name="Kuo R."/>
            <person name="Ohm R.A."/>
            <person name="Bhattacharya S.S."/>
            <person name="Shirouzu T."/>
            <person name="Yoshinaga Y."/>
            <person name="Martin F.M."/>
            <person name="Grigoriev I.V."/>
            <person name="Hibbett D.S."/>
        </authorList>
    </citation>
    <scope>NUCLEOTIDE SEQUENCE [LARGE SCALE GENOMIC DNA]</scope>
    <source>
        <strain evidence="1 2">CBS 109695</strain>
    </source>
</reference>
<evidence type="ECO:0000313" key="2">
    <source>
        <dbReference type="Proteomes" id="UP000076532"/>
    </source>
</evidence>
<proteinExistence type="predicted"/>
<organism evidence="1 2">
    <name type="scientific">Athelia psychrophila</name>
    <dbReference type="NCBI Taxonomy" id="1759441"/>
    <lineage>
        <taxon>Eukaryota</taxon>
        <taxon>Fungi</taxon>
        <taxon>Dikarya</taxon>
        <taxon>Basidiomycota</taxon>
        <taxon>Agaricomycotina</taxon>
        <taxon>Agaricomycetes</taxon>
        <taxon>Agaricomycetidae</taxon>
        <taxon>Atheliales</taxon>
        <taxon>Atheliaceae</taxon>
        <taxon>Athelia</taxon>
    </lineage>
</organism>
<accession>A0A165WB76</accession>
<dbReference type="AlphaFoldDB" id="A0A165WB76"/>
<dbReference type="Proteomes" id="UP000076532">
    <property type="component" value="Unassembled WGS sequence"/>
</dbReference>
<dbReference type="EMBL" id="KV417747">
    <property type="protein sequence ID" value="KZP07543.1"/>
    <property type="molecule type" value="Genomic_DNA"/>
</dbReference>
<gene>
    <name evidence="1" type="ORF">FIBSPDRAFT_997566</name>
</gene>
<protein>
    <submittedName>
        <fullName evidence="1">Uncharacterized protein</fullName>
    </submittedName>
</protein>